<evidence type="ECO:0000313" key="4">
    <source>
        <dbReference type="Proteomes" id="UP000033710"/>
    </source>
</evidence>
<gene>
    <name evidence="3" type="ORF">SPSK_08647</name>
</gene>
<feature type="transmembrane region" description="Helical" evidence="2">
    <location>
        <begin position="65"/>
        <end position="85"/>
    </location>
</feature>
<evidence type="ECO:0000256" key="1">
    <source>
        <dbReference type="SAM" id="MobiDB-lite"/>
    </source>
</evidence>
<dbReference type="GeneID" id="27670515"/>
<keyword evidence="2" id="KW-0812">Transmembrane</keyword>
<comment type="caution">
    <text evidence="3">The sequence shown here is derived from an EMBL/GenBank/DDBJ whole genome shotgun (WGS) entry which is preliminary data.</text>
</comment>
<feature type="transmembrane region" description="Helical" evidence="2">
    <location>
        <begin position="134"/>
        <end position="159"/>
    </location>
</feature>
<proteinExistence type="predicted"/>
<dbReference type="PANTHER" id="PTHR35041">
    <property type="entry name" value="MEDIATOR OF RNA POLYMERASE II TRANSCRIPTION SUBUNIT 1"/>
    <property type="match status" value="1"/>
</dbReference>
<dbReference type="Proteomes" id="UP000033710">
    <property type="component" value="Unassembled WGS sequence"/>
</dbReference>
<feature type="transmembrane region" description="Helical" evidence="2">
    <location>
        <begin position="659"/>
        <end position="681"/>
    </location>
</feature>
<dbReference type="KEGG" id="ssck:SPSK_08647"/>
<organism evidence="3 4">
    <name type="scientific">Sporothrix schenckii 1099-18</name>
    <dbReference type="NCBI Taxonomy" id="1397361"/>
    <lineage>
        <taxon>Eukaryota</taxon>
        <taxon>Fungi</taxon>
        <taxon>Dikarya</taxon>
        <taxon>Ascomycota</taxon>
        <taxon>Pezizomycotina</taxon>
        <taxon>Sordariomycetes</taxon>
        <taxon>Sordariomycetidae</taxon>
        <taxon>Ophiostomatales</taxon>
        <taxon>Ophiostomataceae</taxon>
        <taxon>Sporothrix</taxon>
    </lineage>
</organism>
<dbReference type="AlphaFoldDB" id="A0A0F2M8M3"/>
<dbReference type="RefSeq" id="XP_016587851.1">
    <property type="nucleotide sequence ID" value="XM_016735238.1"/>
</dbReference>
<dbReference type="OrthoDB" id="5322539at2759"/>
<evidence type="ECO:0000313" key="3">
    <source>
        <dbReference type="EMBL" id="KJR85175.1"/>
    </source>
</evidence>
<feature type="compositionally biased region" description="Gly residues" evidence="1">
    <location>
        <begin position="286"/>
        <end position="305"/>
    </location>
</feature>
<accession>A0A0F2M8M3</accession>
<evidence type="ECO:0000256" key="2">
    <source>
        <dbReference type="SAM" id="Phobius"/>
    </source>
</evidence>
<dbReference type="EMBL" id="AXCR01000007">
    <property type="protein sequence ID" value="KJR85175.1"/>
    <property type="molecule type" value="Genomic_DNA"/>
</dbReference>
<dbReference type="PANTHER" id="PTHR35041:SF6">
    <property type="entry name" value="FORMYLMETHIONINE DEFORMYLASE-LIKE PROTEIN-RELATED"/>
    <property type="match status" value="1"/>
</dbReference>
<feature type="compositionally biased region" description="Low complexity" evidence="1">
    <location>
        <begin position="22"/>
        <end position="35"/>
    </location>
</feature>
<keyword evidence="2" id="KW-0472">Membrane</keyword>
<reference evidence="3 4" key="2">
    <citation type="journal article" date="2015" name="Eukaryot. Cell">
        <title>Asexual propagation of a virulent clone complex in a human and feline outbreak of sporotrichosis.</title>
        <authorList>
            <person name="Teixeira Mde M."/>
            <person name="Rodrigues A.M."/>
            <person name="Tsui C.K."/>
            <person name="de Almeida L.G."/>
            <person name="Van Diepeningen A.D."/>
            <person name="van den Ende B.G."/>
            <person name="Fernandes G.F."/>
            <person name="Kano R."/>
            <person name="Hamelin R.C."/>
            <person name="Lopes-Bezerra L.M."/>
            <person name="Vasconcelos A.T."/>
            <person name="de Hoog S."/>
            <person name="de Camargo Z.P."/>
            <person name="Felipe M.S."/>
        </authorList>
    </citation>
    <scope>NUCLEOTIDE SEQUENCE [LARGE SCALE GENOMIC DNA]</scope>
    <source>
        <strain evidence="3 4">1099-18</strain>
    </source>
</reference>
<feature type="transmembrane region" description="Helical" evidence="2">
    <location>
        <begin position="201"/>
        <end position="226"/>
    </location>
</feature>
<dbReference type="VEuPathDB" id="FungiDB:SPSK_08647"/>
<feature type="region of interest" description="Disordered" evidence="1">
    <location>
        <begin position="286"/>
        <end position="309"/>
    </location>
</feature>
<keyword evidence="2" id="KW-1133">Transmembrane helix</keyword>
<evidence type="ECO:0008006" key="5">
    <source>
        <dbReference type="Google" id="ProtNLM"/>
    </source>
</evidence>
<sequence length="779" mass="81913">MADKGIYTNGGVEEVRSDSKGNDIITDGGNNTTGRRLTKGRRGFTGKLGRAATLRPRVRDPRLRIGWRYPAAAVGLFIAGLLFAVGHDLYYLEKDGQLADAPPSATSGSGSSSGSSLLDKISALTQDDNGPQTWALRFGTALAFLNKTALSMVVASVAAQQVWYTLRRTAMTVDGIDGLFDLLNNPLALFASRSIIVHAKVAVLVAVLAWCLPLASVVTPATLAVAARPLASELTLAVPALNLSDYLLWVSSEGAGRIEGAHFAIATLFSNVYSSAAIAGGGGSGGSGGGSSSGSSGGSSGGSAGGTTSTDGTVNGIVQVAAPFPNSSYDQTLYGPSYKCMSLAEALAQNGGAGVPATWRIDNPKGSANDTFATFEDVFYGELGLPNPNNASANASDAATALAESLVYVAAAPSYLYNMILIAATGVNPLWDNSSASPASSTSTKTFSSNNIVCQLYNTSYDVTLDFSDGVQTVVPRRVELLEPQEWTDTCGSVSALHLYDNLNYTANTSAYGNCTQATPAFYVTHLLFSYLLGATLSVAADGAFSIQQAGVPRGSTSLAATLPLLQSPLINCADIYNSSLLRMADVIFDSPANNVSAVRPSRCRNGTLAAAIEDLSRNFTYSLLAFDGYTTPQPPTMRARVTYTETHLFFVYSRTTLWAAYAAALGATLLAMLLVGVRALRHNGVVSTLSFSSTLLTTRSDQLREALLAPAGHNLADEAAAETYRRSVGAQPVDPDVGQLRLRFGRIVDQQRDGQRVEYAGFGLEGRVKPWREEDELI</sequence>
<reference evidence="3 4" key="1">
    <citation type="journal article" date="2014" name="BMC Genomics">
        <title>Comparative genomics of the major fungal agents of human and animal Sporotrichosis: Sporothrix schenckii and Sporothrix brasiliensis.</title>
        <authorList>
            <person name="Teixeira M.M."/>
            <person name="de Almeida L.G."/>
            <person name="Kubitschek-Barreira P."/>
            <person name="Alves F.L."/>
            <person name="Kioshima E.S."/>
            <person name="Abadio A.K."/>
            <person name="Fernandes L."/>
            <person name="Derengowski L.S."/>
            <person name="Ferreira K.S."/>
            <person name="Souza R.C."/>
            <person name="Ruiz J.C."/>
            <person name="de Andrade N.C."/>
            <person name="Paes H.C."/>
            <person name="Nicola A.M."/>
            <person name="Albuquerque P."/>
            <person name="Gerber A.L."/>
            <person name="Martins V.P."/>
            <person name="Peconick L.D."/>
            <person name="Neto A.V."/>
            <person name="Chaucanez C.B."/>
            <person name="Silva P.A."/>
            <person name="Cunha O.L."/>
            <person name="de Oliveira F.F."/>
            <person name="dos Santos T.C."/>
            <person name="Barros A.L."/>
            <person name="Soares M.A."/>
            <person name="de Oliveira L.M."/>
            <person name="Marini M.M."/>
            <person name="Villalobos-Duno H."/>
            <person name="Cunha M.M."/>
            <person name="de Hoog S."/>
            <person name="da Silveira J.F."/>
            <person name="Henrissat B."/>
            <person name="Nino-Vega G.A."/>
            <person name="Cisalpino P.S."/>
            <person name="Mora-Montes H.M."/>
            <person name="Almeida S.R."/>
            <person name="Stajich J.E."/>
            <person name="Lopes-Bezerra L.M."/>
            <person name="Vasconcelos A.T."/>
            <person name="Felipe M.S."/>
        </authorList>
    </citation>
    <scope>NUCLEOTIDE SEQUENCE [LARGE SCALE GENOMIC DNA]</scope>
    <source>
        <strain evidence="3 4">1099-18</strain>
    </source>
</reference>
<feature type="region of interest" description="Disordered" evidence="1">
    <location>
        <begin position="1"/>
        <end position="42"/>
    </location>
</feature>
<protein>
    <recommendedName>
        <fullName evidence="5">Formylmethionine deformylase-like protein</fullName>
    </recommendedName>
</protein>
<name>A0A0F2M8M3_SPOSC</name>